<comment type="cofactor">
    <cofactor evidence="2">
        <name>Mg(2+)</name>
        <dbReference type="ChEBI" id="CHEBI:18420"/>
    </cofactor>
</comment>
<dbReference type="Gene3D" id="3.90.79.10">
    <property type="entry name" value="Nucleoside Triphosphate Pyrophosphohydrolase"/>
    <property type="match status" value="1"/>
</dbReference>
<evidence type="ECO:0000313" key="9">
    <source>
        <dbReference type="Proteomes" id="UP000078541"/>
    </source>
</evidence>
<protein>
    <submittedName>
        <fullName evidence="8">Nucleoside diphosphate-linked moiety X motif 8, mitochondrial</fullName>
    </submittedName>
</protein>
<evidence type="ECO:0000256" key="1">
    <source>
        <dbReference type="ARBA" id="ARBA00001936"/>
    </source>
</evidence>
<dbReference type="EMBL" id="KQ981663">
    <property type="protein sequence ID" value="KYN38504.1"/>
    <property type="molecule type" value="Genomic_DNA"/>
</dbReference>
<evidence type="ECO:0000259" key="7">
    <source>
        <dbReference type="Pfam" id="PF00293"/>
    </source>
</evidence>
<dbReference type="STRING" id="34720.A0A151JWY4"/>
<dbReference type="InterPro" id="IPR000086">
    <property type="entry name" value="NUDIX_hydrolase_dom"/>
</dbReference>
<feature type="domain" description="Nudix hydrolase" evidence="7">
    <location>
        <begin position="4"/>
        <end position="91"/>
    </location>
</feature>
<name>A0A151JWY4_9HYME</name>
<evidence type="ECO:0000256" key="4">
    <source>
        <dbReference type="ARBA" id="ARBA00022801"/>
    </source>
</evidence>
<proteinExistence type="predicted"/>
<dbReference type="PANTHER" id="PTHR12992:SF11">
    <property type="entry name" value="MITOCHONDRIAL COENZYME A DIPHOSPHATASE NUDT8"/>
    <property type="match status" value="1"/>
</dbReference>
<keyword evidence="9" id="KW-1185">Reference proteome</keyword>
<organism evidence="8 9">
    <name type="scientific">Trachymyrmex septentrionalis</name>
    <dbReference type="NCBI Taxonomy" id="34720"/>
    <lineage>
        <taxon>Eukaryota</taxon>
        <taxon>Metazoa</taxon>
        <taxon>Ecdysozoa</taxon>
        <taxon>Arthropoda</taxon>
        <taxon>Hexapoda</taxon>
        <taxon>Insecta</taxon>
        <taxon>Pterygota</taxon>
        <taxon>Neoptera</taxon>
        <taxon>Endopterygota</taxon>
        <taxon>Hymenoptera</taxon>
        <taxon>Apocrita</taxon>
        <taxon>Aculeata</taxon>
        <taxon>Formicoidea</taxon>
        <taxon>Formicidae</taxon>
        <taxon>Myrmicinae</taxon>
        <taxon>Trachymyrmex</taxon>
    </lineage>
</organism>
<comment type="cofactor">
    <cofactor evidence="1">
        <name>Mn(2+)</name>
        <dbReference type="ChEBI" id="CHEBI:29035"/>
    </cofactor>
</comment>
<dbReference type="PANTHER" id="PTHR12992">
    <property type="entry name" value="NUDIX HYDROLASE"/>
    <property type="match status" value="1"/>
</dbReference>
<reference evidence="8 9" key="1">
    <citation type="submission" date="2016-03" db="EMBL/GenBank/DDBJ databases">
        <title>Trachymyrmex septentrionalis WGS genome.</title>
        <authorList>
            <person name="Nygaard S."/>
            <person name="Hu H."/>
            <person name="Boomsma J."/>
            <person name="Zhang G."/>
        </authorList>
    </citation>
    <scope>NUCLEOTIDE SEQUENCE [LARGE SCALE GENOMIC DNA]</scope>
    <source>
        <strain evidence="8">Tsep2-gDNA-1</strain>
        <tissue evidence="8">Whole body</tissue>
    </source>
</reference>
<sequence length="157" mass="18003">MRDKNDVDLQETALRETWEELKIPREKIDVWTTGNLIGKSDVNVMPVLAYIGEVVPEELKINPDEVEEAFVVSLQKLCDPKLISFTNFRRPLLTLPCYLGGKYRVWGFTGAITHMALECLVPQVYKYNFLSIQSMQKNKSGDKESVSSDYNARRSKI</sequence>
<dbReference type="InterPro" id="IPR045121">
    <property type="entry name" value="CoAse"/>
</dbReference>
<evidence type="ECO:0000313" key="8">
    <source>
        <dbReference type="EMBL" id="KYN38504.1"/>
    </source>
</evidence>
<dbReference type="SUPFAM" id="SSF55811">
    <property type="entry name" value="Nudix"/>
    <property type="match status" value="1"/>
</dbReference>
<dbReference type="CDD" id="cd03426">
    <property type="entry name" value="NUDIX_CoAse_Nudt7"/>
    <property type="match status" value="1"/>
</dbReference>
<evidence type="ECO:0000256" key="2">
    <source>
        <dbReference type="ARBA" id="ARBA00001946"/>
    </source>
</evidence>
<evidence type="ECO:0000256" key="5">
    <source>
        <dbReference type="ARBA" id="ARBA00022842"/>
    </source>
</evidence>
<accession>A0A151JWY4</accession>
<keyword evidence="4" id="KW-0378">Hydrolase</keyword>
<keyword evidence="6" id="KW-0464">Manganese</keyword>
<dbReference type="InterPro" id="IPR015797">
    <property type="entry name" value="NUDIX_hydrolase-like_dom_sf"/>
</dbReference>
<dbReference type="GO" id="GO:0046872">
    <property type="term" value="F:metal ion binding"/>
    <property type="evidence" value="ECO:0007669"/>
    <property type="project" value="UniProtKB-KW"/>
</dbReference>
<gene>
    <name evidence="8" type="ORF">ALC56_07118</name>
</gene>
<dbReference type="GO" id="GO:0010945">
    <property type="term" value="F:coenzyme A diphosphatase activity"/>
    <property type="evidence" value="ECO:0007669"/>
    <property type="project" value="InterPro"/>
</dbReference>
<dbReference type="AlphaFoldDB" id="A0A151JWY4"/>
<evidence type="ECO:0000256" key="6">
    <source>
        <dbReference type="ARBA" id="ARBA00023211"/>
    </source>
</evidence>
<dbReference type="Pfam" id="PF00293">
    <property type="entry name" value="NUDIX"/>
    <property type="match status" value="1"/>
</dbReference>
<evidence type="ECO:0000256" key="3">
    <source>
        <dbReference type="ARBA" id="ARBA00022723"/>
    </source>
</evidence>
<keyword evidence="5" id="KW-0460">Magnesium</keyword>
<dbReference type="Proteomes" id="UP000078541">
    <property type="component" value="Unassembled WGS sequence"/>
</dbReference>
<keyword evidence="3" id="KW-0479">Metal-binding</keyword>